<gene>
    <name evidence="2" type="ORF">S01H1_76648</name>
</gene>
<feature type="non-terminal residue" evidence="2">
    <location>
        <position position="1"/>
    </location>
</feature>
<dbReference type="InterPro" id="IPR008928">
    <property type="entry name" value="6-hairpin_glycosidase_sf"/>
</dbReference>
<evidence type="ECO:0000313" key="2">
    <source>
        <dbReference type="EMBL" id="GAG45590.1"/>
    </source>
</evidence>
<proteinExistence type="predicted"/>
<dbReference type="InterPro" id="IPR012878">
    <property type="entry name" value="Beta-AFase-like_GH127_cat"/>
</dbReference>
<dbReference type="EMBL" id="BARS01051456">
    <property type="protein sequence ID" value="GAG45590.1"/>
    <property type="molecule type" value="Genomic_DNA"/>
</dbReference>
<sequence length="235" mass="28164">HLFTKYEQRIEKYYPRIRDIPWVEDVRKDSYYSTAHVFYQLYVRSGDEEYFKSARREAVHYRDELIIQEGPERGRSTTYQQHRYIYVQAMIDDYLLTGDSKSLLVAGYMAEYLKNNFDPAKTFFPKKGKRFWTERLIAFPFLGIVSYYELTGKKEYLEFARKIMQNLYKTQNEWPQRGGFIHNLYSHDPEEGARRDEYGGSPFMTGLLLEAIIKYHRLTNSNIAKDSIFRALDWV</sequence>
<accession>X0XQQ5</accession>
<protein>
    <recommendedName>
        <fullName evidence="1">Non-reducing end beta-L-arabinofuranosidase-like GH127 catalytic domain-containing protein</fullName>
    </recommendedName>
</protein>
<dbReference type="GO" id="GO:0005975">
    <property type="term" value="P:carbohydrate metabolic process"/>
    <property type="evidence" value="ECO:0007669"/>
    <property type="project" value="InterPro"/>
</dbReference>
<organism evidence="2">
    <name type="scientific">marine sediment metagenome</name>
    <dbReference type="NCBI Taxonomy" id="412755"/>
    <lineage>
        <taxon>unclassified sequences</taxon>
        <taxon>metagenomes</taxon>
        <taxon>ecological metagenomes</taxon>
    </lineage>
</organism>
<dbReference type="Pfam" id="PF07944">
    <property type="entry name" value="Beta-AFase-like_GH127_cat"/>
    <property type="match status" value="1"/>
</dbReference>
<dbReference type="SUPFAM" id="SSF48208">
    <property type="entry name" value="Six-hairpin glycosidases"/>
    <property type="match status" value="1"/>
</dbReference>
<feature type="non-terminal residue" evidence="2">
    <location>
        <position position="235"/>
    </location>
</feature>
<dbReference type="Gene3D" id="1.50.10.20">
    <property type="match status" value="1"/>
</dbReference>
<comment type="caution">
    <text evidence="2">The sequence shown here is derived from an EMBL/GenBank/DDBJ whole genome shotgun (WGS) entry which is preliminary data.</text>
</comment>
<evidence type="ECO:0000259" key="1">
    <source>
        <dbReference type="Pfam" id="PF07944"/>
    </source>
</evidence>
<reference evidence="2" key="1">
    <citation type="journal article" date="2014" name="Front. Microbiol.">
        <title>High frequency of phylogenetically diverse reductive dehalogenase-homologous genes in deep subseafloor sedimentary metagenomes.</title>
        <authorList>
            <person name="Kawai M."/>
            <person name="Futagami T."/>
            <person name="Toyoda A."/>
            <person name="Takaki Y."/>
            <person name="Nishi S."/>
            <person name="Hori S."/>
            <person name="Arai W."/>
            <person name="Tsubouchi T."/>
            <person name="Morono Y."/>
            <person name="Uchiyama I."/>
            <person name="Ito T."/>
            <person name="Fujiyama A."/>
            <person name="Inagaki F."/>
            <person name="Takami H."/>
        </authorList>
    </citation>
    <scope>NUCLEOTIDE SEQUENCE</scope>
    <source>
        <strain evidence="2">Expedition CK06-06</strain>
    </source>
</reference>
<dbReference type="AlphaFoldDB" id="X0XQQ5"/>
<feature type="domain" description="Non-reducing end beta-L-arabinofuranosidase-like GH127 catalytic" evidence="1">
    <location>
        <begin position="86"/>
        <end position="166"/>
    </location>
</feature>
<name>X0XQQ5_9ZZZZ</name>